<dbReference type="SUPFAM" id="SSF50129">
    <property type="entry name" value="GroES-like"/>
    <property type="match status" value="1"/>
</dbReference>
<name>A0A1H2WDX8_9BACI</name>
<dbReference type="PANTHER" id="PTHR42813">
    <property type="entry name" value="ZINC-TYPE ALCOHOL DEHYDROGENASE-LIKE"/>
    <property type="match status" value="1"/>
</dbReference>
<evidence type="ECO:0000256" key="1">
    <source>
        <dbReference type="ARBA" id="ARBA00001947"/>
    </source>
</evidence>
<feature type="domain" description="Alcohol dehydrogenase-like C-terminal" evidence="6">
    <location>
        <begin position="188"/>
        <end position="258"/>
    </location>
</feature>
<evidence type="ECO:0000256" key="2">
    <source>
        <dbReference type="ARBA" id="ARBA00022723"/>
    </source>
</evidence>
<dbReference type="OrthoDB" id="9769198at2"/>
<sequence length="377" mass="41298">MKAVTIQGKEHMEVKEVADPKIERSDDMIVRITASGICGSDLHLYKGGIPTPEDYVVGHEPMGIVEEVGPDVKTLKKGDRVVIPFNIGCGECYYCTHQMESQCDNSNPHAEMGGLFGFSEDFGNFPGGQAEYLRVPYADFTSFKVPEDSELKDESVLFLSDVVPTAFWSIENSGATYGDTIIILGCGPIGLMAQKFAWMKGASRVIAVDQVPHRLEHARRTNNVETYNFSETKEIGKLLHQDTKGGADVVVDCVGMDGTVPPDTTFGSESDNQFGTISPIVTASQSVKKNGVVQLTGVYGTEANNFPIGDFFTRNVALTMGQAPVIHMMPSLYRMIENKLFDPTDIITHPIPLEDAAEGYRIFDEKEDGNIKVILKP</sequence>
<dbReference type="InterPro" id="IPR011032">
    <property type="entry name" value="GroES-like_sf"/>
</dbReference>
<dbReference type="RefSeq" id="WP_091615338.1">
    <property type="nucleotide sequence ID" value="NZ_FNNC01000005.1"/>
</dbReference>
<keyword evidence="9" id="KW-1185">Reference proteome</keyword>
<keyword evidence="4" id="KW-0560">Oxidoreductase</keyword>
<evidence type="ECO:0000259" key="6">
    <source>
        <dbReference type="Pfam" id="PF00107"/>
    </source>
</evidence>
<organism evidence="8 9">
    <name type="scientific">Marinococcus luteus</name>
    <dbReference type="NCBI Taxonomy" id="1122204"/>
    <lineage>
        <taxon>Bacteria</taxon>
        <taxon>Bacillati</taxon>
        <taxon>Bacillota</taxon>
        <taxon>Bacilli</taxon>
        <taxon>Bacillales</taxon>
        <taxon>Bacillaceae</taxon>
        <taxon>Marinococcus</taxon>
    </lineage>
</organism>
<dbReference type="Pfam" id="PF00107">
    <property type="entry name" value="ADH_zinc_N"/>
    <property type="match status" value="1"/>
</dbReference>
<comment type="similarity">
    <text evidence="5">Belongs to the zinc-containing alcohol dehydrogenase family.</text>
</comment>
<dbReference type="SUPFAM" id="SSF51735">
    <property type="entry name" value="NAD(P)-binding Rossmann-fold domains"/>
    <property type="match status" value="1"/>
</dbReference>
<dbReference type="EMBL" id="FNNC01000005">
    <property type="protein sequence ID" value="SDW78474.1"/>
    <property type="molecule type" value="Genomic_DNA"/>
</dbReference>
<dbReference type="Gene3D" id="3.40.50.720">
    <property type="entry name" value="NAD(P)-binding Rossmann-like Domain"/>
    <property type="match status" value="1"/>
</dbReference>
<evidence type="ECO:0000256" key="5">
    <source>
        <dbReference type="RuleBase" id="RU361277"/>
    </source>
</evidence>
<feature type="domain" description="Alcohol dehydrogenase-like N-terminal" evidence="7">
    <location>
        <begin position="25"/>
        <end position="139"/>
    </location>
</feature>
<dbReference type="InterPro" id="IPR013154">
    <property type="entry name" value="ADH-like_N"/>
</dbReference>
<accession>A0A1H2WDX8</accession>
<protein>
    <submittedName>
        <fullName evidence="8">S-(Hydroxymethyl)glutathione dehydrogenase / alcohol dehydrogenase</fullName>
    </submittedName>
</protein>
<dbReference type="PROSITE" id="PS00059">
    <property type="entry name" value="ADH_ZINC"/>
    <property type="match status" value="1"/>
</dbReference>
<dbReference type="Gene3D" id="3.90.180.10">
    <property type="entry name" value="Medium-chain alcohol dehydrogenases, catalytic domain"/>
    <property type="match status" value="1"/>
</dbReference>
<proteinExistence type="inferred from homology"/>
<gene>
    <name evidence="8" type="ORF">SAMN05421781_2373</name>
</gene>
<dbReference type="Pfam" id="PF08240">
    <property type="entry name" value="ADH_N"/>
    <property type="match status" value="1"/>
</dbReference>
<reference evidence="8 9" key="1">
    <citation type="submission" date="2016-10" db="EMBL/GenBank/DDBJ databases">
        <authorList>
            <person name="de Groot N.N."/>
        </authorList>
    </citation>
    <scope>NUCLEOTIDE SEQUENCE [LARGE SCALE GENOMIC DNA]</scope>
    <source>
        <strain evidence="8 9">DSM 23126</strain>
    </source>
</reference>
<dbReference type="PANTHER" id="PTHR42813:SF2">
    <property type="entry name" value="DEHYDROGENASE, ZINC-CONTAINING, PUTATIVE (AFU_ORTHOLOGUE AFUA_2G02810)-RELATED"/>
    <property type="match status" value="1"/>
</dbReference>
<evidence type="ECO:0000256" key="4">
    <source>
        <dbReference type="ARBA" id="ARBA00023002"/>
    </source>
</evidence>
<dbReference type="Proteomes" id="UP000199488">
    <property type="component" value="Unassembled WGS sequence"/>
</dbReference>
<dbReference type="GO" id="GO:0016491">
    <property type="term" value="F:oxidoreductase activity"/>
    <property type="evidence" value="ECO:0007669"/>
    <property type="project" value="UniProtKB-KW"/>
</dbReference>
<evidence type="ECO:0000259" key="7">
    <source>
        <dbReference type="Pfam" id="PF08240"/>
    </source>
</evidence>
<keyword evidence="2 5" id="KW-0479">Metal-binding</keyword>
<evidence type="ECO:0000313" key="9">
    <source>
        <dbReference type="Proteomes" id="UP000199488"/>
    </source>
</evidence>
<keyword evidence="3 5" id="KW-0862">Zinc</keyword>
<dbReference type="InterPro" id="IPR002328">
    <property type="entry name" value="ADH_Zn_CS"/>
</dbReference>
<evidence type="ECO:0000313" key="8">
    <source>
        <dbReference type="EMBL" id="SDW78474.1"/>
    </source>
</evidence>
<dbReference type="GO" id="GO:0008270">
    <property type="term" value="F:zinc ion binding"/>
    <property type="evidence" value="ECO:0007669"/>
    <property type="project" value="InterPro"/>
</dbReference>
<dbReference type="InterPro" id="IPR036291">
    <property type="entry name" value="NAD(P)-bd_dom_sf"/>
</dbReference>
<dbReference type="AlphaFoldDB" id="A0A1H2WDX8"/>
<evidence type="ECO:0000256" key="3">
    <source>
        <dbReference type="ARBA" id="ARBA00022833"/>
    </source>
</evidence>
<comment type="cofactor">
    <cofactor evidence="1 5">
        <name>Zn(2+)</name>
        <dbReference type="ChEBI" id="CHEBI:29105"/>
    </cofactor>
</comment>
<dbReference type="InterPro" id="IPR013149">
    <property type="entry name" value="ADH-like_C"/>
</dbReference>
<dbReference type="STRING" id="1122204.SAMN05421781_2373"/>